<evidence type="ECO:0000313" key="1">
    <source>
        <dbReference type="Proteomes" id="UP000095283"/>
    </source>
</evidence>
<organism evidence="1 2">
    <name type="scientific">Heterorhabditis bacteriophora</name>
    <name type="common">Entomopathogenic nematode worm</name>
    <dbReference type="NCBI Taxonomy" id="37862"/>
    <lineage>
        <taxon>Eukaryota</taxon>
        <taxon>Metazoa</taxon>
        <taxon>Ecdysozoa</taxon>
        <taxon>Nematoda</taxon>
        <taxon>Chromadorea</taxon>
        <taxon>Rhabditida</taxon>
        <taxon>Rhabditina</taxon>
        <taxon>Rhabditomorpha</taxon>
        <taxon>Strongyloidea</taxon>
        <taxon>Heterorhabditidae</taxon>
        <taxon>Heterorhabditis</taxon>
    </lineage>
</organism>
<dbReference type="WBParaSite" id="Hba_04640">
    <property type="protein sequence ID" value="Hba_04640"/>
    <property type="gene ID" value="Hba_04640"/>
</dbReference>
<dbReference type="Proteomes" id="UP000095283">
    <property type="component" value="Unplaced"/>
</dbReference>
<dbReference type="AlphaFoldDB" id="A0A1I7WI46"/>
<evidence type="ECO:0000313" key="2">
    <source>
        <dbReference type="WBParaSite" id="Hba_04640"/>
    </source>
</evidence>
<sequence length="136" mass="15937">MTKKNNNQCTQFAFFSLNNAKIWEVTEKRQKNKMCYHFETHCSILFISSFYSLSANFTSFVNARSKEVGLKNDQGDICFSMTIGINIINLNLNSTNNKIPTRLIYGKNTNYNIFPTPFFSIYNYTANFHYYNQEKI</sequence>
<protein>
    <submittedName>
        <fullName evidence="2">Uncharacterized protein</fullName>
    </submittedName>
</protein>
<keyword evidence="1" id="KW-1185">Reference proteome</keyword>
<proteinExistence type="predicted"/>
<reference evidence="2" key="1">
    <citation type="submission" date="2016-11" db="UniProtKB">
        <authorList>
            <consortium name="WormBaseParasite"/>
        </authorList>
    </citation>
    <scope>IDENTIFICATION</scope>
</reference>
<name>A0A1I7WI46_HETBA</name>
<accession>A0A1I7WI46</accession>